<evidence type="ECO:0000259" key="6">
    <source>
        <dbReference type="PROSITE" id="PS50222"/>
    </source>
</evidence>
<dbReference type="AlphaFoldDB" id="A0A914C9Q2"/>
<proteinExistence type="predicted"/>
<protein>
    <submittedName>
        <fullName evidence="8">EF-hand domain-containing protein</fullName>
    </submittedName>
</protein>
<dbReference type="SUPFAM" id="SSF48452">
    <property type="entry name" value="TPR-like"/>
    <property type="match status" value="1"/>
</dbReference>
<feature type="domain" description="EF-hand" evidence="6">
    <location>
        <begin position="595"/>
        <end position="619"/>
    </location>
</feature>
<dbReference type="InterPro" id="IPR019734">
    <property type="entry name" value="TPR_rpt"/>
</dbReference>
<dbReference type="GO" id="GO:0005737">
    <property type="term" value="C:cytoplasm"/>
    <property type="evidence" value="ECO:0007669"/>
    <property type="project" value="UniProtKB-SubCell"/>
</dbReference>
<dbReference type="Pfam" id="PF23322">
    <property type="entry name" value="PPIase_AIP"/>
    <property type="match status" value="1"/>
</dbReference>
<keyword evidence="2" id="KW-0963">Cytoplasm</keyword>
<dbReference type="Pfam" id="PF13202">
    <property type="entry name" value="EF-hand_5"/>
    <property type="match status" value="1"/>
</dbReference>
<dbReference type="InterPro" id="IPR056277">
    <property type="entry name" value="PPIase_AIP"/>
</dbReference>
<evidence type="ECO:0000313" key="7">
    <source>
        <dbReference type="Proteomes" id="UP000887540"/>
    </source>
</evidence>
<evidence type="ECO:0000256" key="5">
    <source>
        <dbReference type="ARBA" id="ARBA00022837"/>
    </source>
</evidence>
<organism evidence="7 8">
    <name type="scientific">Acrobeloides nanus</name>
    <dbReference type="NCBI Taxonomy" id="290746"/>
    <lineage>
        <taxon>Eukaryota</taxon>
        <taxon>Metazoa</taxon>
        <taxon>Ecdysozoa</taxon>
        <taxon>Nematoda</taxon>
        <taxon>Chromadorea</taxon>
        <taxon>Rhabditida</taxon>
        <taxon>Tylenchina</taxon>
        <taxon>Cephalobomorpha</taxon>
        <taxon>Cephaloboidea</taxon>
        <taxon>Cephalobidae</taxon>
        <taxon>Acrobeloides</taxon>
    </lineage>
</organism>
<feature type="domain" description="EF-hand" evidence="6">
    <location>
        <begin position="448"/>
        <end position="483"/>
    </location>
</feature>
<dbReference type="InterPro" id="IPR011990">
    <property type="entry name" value="TPR-like_helical_dom_sf"/>
</dbReference>
<dbReference type="Proteomes" id="UP000887540">
    <property type="component" value="Unplaced"/>
</dbReference>
<evidence type="ECO:0000256" key="4">
    <source>
        <dbReference type="ARBA" id="ARBA00022803"/>
    </source>
</evidence>
<evidence type="ECO:0000256" key="3">
    <source>
        <dbReference type="ARBA" id="ARBA00022737"/>
    </source>
</evidence>
<dbReference type="InterPro" id="IPR011992">
    <property type="entry name" value="EF-hand-dom_pair"/>
</dbReference>
<dbReference type="Pfam" id="PF13499">
    <property type="entry name" value="EF-hand_7"/>
    <property type="match status" value="2"/>
</dbReference>
<dbReference type="SMART" id="SM00054">
    <property type="entry name" value="EFh"/>
    <property type="match status" value="5"/>
</dbReference>
<dbReference type="WBParaSite" id="ACRNAN_Path_675.g2524.t1">
    <property type="protein sequence ID" value="ACRNAN_Path_675.g2524.t1"/>
    <property type="gene ID" value="ACRNAN_Path_675.g2524"/>
</dbReference>
<feature type="domain" description="EF-hand" evidence="6">
    <location>
        <begin position="409"/>
        <end position="444"/>
    </location>
</feature>
<accession>A0A914C9Q2</accession>
<keyword evidence="3" id="KW-0677">Repeat</keyword>
<dbReference type="GO" id="GO:0003755">
    <property type="term" value="F:peptidyl-prolyl cis-trans isomerase activity"/>
    <property type="evidence" value="ECO:0007669"/>
    <property type="project" value="InterPro"/>
</dbReference>
<keyword evidence="7" id="KW-1185">Reference proteome</keyword>
<keyword evidence="4" id="KW-0802">TPR repeat</keyword>
<dbReference type="Gene3D" id="1.25.40.10">
    <property type="entry name" value="Tetratricopeptide repeat domain"/>
    <property type="match status" value="1"/>
</dbReference>
<name>A0A914C9Q2_9BILA</name>
<dbReference type="Gene3D" id="3.10.50.40">
    <property type="match status" value="1"/>
</dbReference>
<dbReference type="SUPFAM" id="SSF47473">
    <property type="entry name" value="EF-hand"/>
    <property type="match status" value="2"/>
</dbReference>
<dbReference type="PROSITE" id="PS00018">
    <property type="entry name" value="EF_HAND_1"/>
    <property type="match status" value="5"/>
</dbReference>
<sequence>MSSTKKRSTTVKKILNAGRGNPPGFPPDTKAIFDYEVLLPLVDVNSEGFPEDRSCYKSIDNTKKPWPDGYGKPLELVFGKKFQLPILETCLTTMLVDEISQFDIDTREVLTYPMVSKKLRDISHAEKEHTEVHHEHHCAAMGPMKTGYEILDDLIQNPRPLRFIVHLIQVLQPTDYEADSWQMNSEKKLESVETLRLEGNELFKKGDFEPASLKYREALTRLDTLLLKEKPGDEEWTALDKKNIPLYLNISQCCLNLNRYYDAIAAASEVLKRDPDNEKALYRSARAKINVWDLDEAEKDLDELSKHPNQEKVVTNLRVEIKNKHEQKAKDDKQTYKMILALGAPPNRDKETQVNVPIRHVPIESVRRPDHLEAVPLERDGSLNKEFRKELLLGQNTSAIHEKKEKDQSSDALIREMFLKADTDTDNRLSKDELKAQILSNTIAHLEEGKKEAMDRFQNVDENGDGRITWDEYRTHFLIEKNIVDKEHAKEHGNDHADNLDTNSRLMLDDEKAAFEQADADQNGLDEIEWLGFQHPEHSSVMLREMAEEIMKAFDDNKDNLLTVEEFAHVEPGEVTDAKLEQQYLDERRHEFKMMIDKNQDGSVTLDELLEYVNPKNERHANEEVSEIMSIADENDDGFVSLDELLDKAELLASSGFIRPKARLHDDL</sequence>
<dbReference type="PANTHER" id="PTHR11242:SF0">
    <property type="entry name" value="TPR_REGION DOMAIN-CONTAINING PROTEIN"/>
    <property type="match status" value="1"/>
</dbReference>
<comment type="subcellular location">
    <subcellularLocation>
        <location evidence="1">Cytoplasm</location>
    </subcellularLocation>
</comment>
<evidence type="ECO:0000256" key="2">
    <source>
        <dbReference type="ARBA" id="ARBA00022490"/>
    </source>
</evidence>
<dbReference type="PROSITE" id="PS50222">
    <property type="entry name" value="EF_HAND_2"/>
    <property type="match status" value="4"/>
</dbReference>
<dbReference type="PANTHER" id="PTHR11242">
    <property type="entry name" value="ARYL HYDROCARBON RECEPTOR INTERACTING PROTEIN RELATED"/>
    <property type="match status" value="1"/>
</dbReference>
<dbReference type="InterPro" id="IPR002048">
    <property type="entry name" value="EF_hand_dom"/>
</dbReference>
<dbReference type="GO" id="GO:0005509">
    <property type="term" value="F:calcium ion binding"/>
    <property type="evidence" value="ECO:0007669"/>
    <property type="project" value="InterPro"/>
</dbReference>
<dbReference type="InterPro" id="IPR039663">
    <property type="entry name" value="AIP/AIPL1/TTC9"/>
</dbReference>
<keyword evidence="5" id="KW-0106">Calcium</keyword>
<feature type="domain" description="EF-hand" evidence="6">
    <location>
        <begin position="620"/>
        <end position="655"/>
    </location>
</feature>
<dbReference type="InterPro" id="IPR018247">
    <property type="entry name" value="EF_Hand_1_Ca_BS"/>
</dbReference>
<dbReference type="InterPro" id="IPR046357">
    <property type="entry name" value="PPIase_dom_sf"/>
</dbReference>
<dbReference type="SMART" id="SM00028">
    <property type="entry name" value="TPR"/>
    <property type="match status" value="2"/>
</dbReference>
<evidence type="ECO:0000256" key="1">
    <source>
        <dbReference type="ARBA" id="ARBA00004496"/>
    </source>
</evidence>
<dbReference type="Gene3D" id="1.10.238.10">
    <property type="entry name" value="EF-hand"/>
    <property type="match status" value="3"/>
</dbReference>
<reference evidence="8" key="1">
    <citation type="submission" date="2022-11" db="UniProtKB">
        <authorList>
            <consortium name="WormBaseParasite"/>
        </authorList>
    </citation>
    <scope>IDENTIFICATION</scope>
</reference>
<evidence type="ECO:0000313" key="8">
    <source>
        <dbReference type="WBParaSite" id="ACRNAN_Path_675.g2524.t1"/>
    </source>
</evidence>